<accession>A0A2S0VQB9</accession>
<organism evidence="1 2">
    <name type="scientific">Saccharobesus litoralis</name>
    <dbReference type="NCBI Taxonomy" id="2172099"/>
    <lineage>
        <taxon>Bacteria</taxon>
        <taxon>Pseudomonadati</taxon>
        <taxon>Pseudomonadota</taxon>
        <taxon>Gammaproteobacteria</taxon>
        <taxon>Alteromonadales</taxon>
        <taxon>Alteromonadaceae</taxon>
        <taxon>Saccharobesus</taxon>
    </lineage>
</organism>
<evidence type="ECO:0000313" key="2">
    <source>
        <dbReference type="Proteomes" id="UP000244441"/>
    </source>
</evidence>
<evidence type="ECO:0000313" key="1">
    <source>
        <dbReference type="EMBL" id="AWB66408.1"/>
    </source>
</evidence>
<name>A0A2S0VQB9_9ALTE</name>
<dbReference type="AlphaFoldDB" id="A0A2S0VQB9"/>
<keyword evidence="2" id="KW-1185">Reference proteome</keyword>
<gene>
    <name evidence="1" type="ORF">C2869_08190</name>
</gene>
<sequence>MESDMINRQIIQAIIKQARFMLVKAHGQRDLFKLCLVNNKEIYISCGYADKLDKCAQLYYQDIYIYLNSNLSQYYFISSVDELIEVISLNIAASPANNEKPAANYIFTNTV</sequence>
<reference evidence="1 2" key="1">
    <citation type="submission" date="2018-01" db="EMBL/GenBank/DDBJ databases">
        <title>Genome sequence of a Cantenovulum-like bacteria.</title>
        <authorList>
            <person name="Tan W.R."/>
            <person name="Lau N.-S."/>
            <person name="Go F."/>
            <person name="Amirul A.-A.A."/>
        </authorList>
    </citation>
    <scope>NUCLEOTIDE SEQUENCE [LARGE SCALE GENOMIC DNA]</scope>
    <source>
        <strain evidence="1 2">CCB-QB4</strain>
    </source>
</reference>
<protein>
    <submittedName>
        <fullName evidence="1">Uncharacterized protein</fullName>
    </submittedName>
</protein>
<proteinExistence type="predicted"/>
<dbReference type="KEGG" id="cate:C2869_08190"/>
<dbReference type="EMBL" id="CP026604">
    <property type="protein sequence ID" value="AWB66408.1"/>
    <property type="molecule type" value="Genomic_DNA"/>
</dbReference>
<dbReference type="Proteomes" id="UP000244441">
    <property type="component" value="Chromosome"/>
</dbReference>